<accession>A0ABX2I5Q9</accession>
<reference evidence="2 3" key="1">
    <citation type="journal article" date="2020" name="Cell Host Microbe">
        <title>Functional and Genomic Variation between Human-Derived Isolates of Lachnospiraceae Reveals Inter- and Intra-Species Diversity.</title>
        <authorList>
            <person name="Sorbara M.T."/>
            <person name="Littmann E.R."/>
            <person name="Fontana E."/>
            <person name="Moody T.U."/>
            <person name="Kohout C.E."/>
            <person name="Gjonbalaj M."/>
            <person name="Eaton V."/>
            <person name="Seok R."/>
            <person name="Leiner I.M."/>
            <person name="Pamer E.G."/>
        </authorList>
    </citation>
    <scope>NUCLEOTIDE SEQUENCE [LARGE SCALE GENOMIC DNA]</scope>
    <source>
        <strain evidence="2 3">MSK.15.26</strain>
    </source>
</reference>
<dbReference type="Proteomes" id="UP000822142">
    <property type="component" value="Unassembled WGS sequence"/>
</dbReference>
<evidence type="ECO:0000313" key="3">
    <source>
        <dbReference type="Proteomes" id="UP000822142"/>
    </source>
</evidence>
<comment type="caution">
    <text evidence="2">The sequence shown here is derived from an EMBL/GenBank/DDBJ whole genome shotgun (WGS) entry which is preliminary data.</text>
</comment>
<keyword evidence="1" id="KW-0472">Membrane</keyword>
<keyword evidence="3" id="KW-1185">Reference proteome</keyword>
<organism evidence="2 3">
    <name type="scientific">Blautia hansenii</name>
    <name type="common">Ruminococcus hansenii</name>
    <dbReference type="NCBI Taxonomy" id="1322"/>
    <lineage>
        <taxon>Bacteria</taxon>
        <taxon>Bacillati</taxon>
        <taxon>Bacillota</taxon>
        <taxon>Clostridia</taxon>
        <taxon>Lachnospirales</taxon>
        <taxon>Lachnospiraceae</taxon>
        <taxon>Blautia</taxon>
    </lineage>
</organism>
<sequence length="135" mass="15266">MKKRGVSIAVKMVALLLVIFVFEGMLIGYNVIHGDVLEYMQTNERNIFHERVVNRKNYLEEKMRVRWADIEDSTTKINNMTQKLVDAGSISLDSLDKSSESSMPLLKETSDVLISLVRSNGVTGAFLVLNTENLE</sequence>
<keyword evidence="1" id="KW-0812">Transmembrane</keyword>
<proteinExistence type="predicted"/>
<gene>
    <name evidence="2" type="ORF">G5A70_06275</name>
</gene>
<evidence type="ECO:0000256" key="1">
    <source>
        <dbReference type="SAM" id="Phobius"/>
    </source>
</evidence>
<feature type="transmembrane region" description="Helical" evidence="1">
    <location>
        <begin position="12"/>
        <end position="32"/>
    </location>
</feature>
<keyword evidence="1" id="KW-1133">Transmembrane helix</keyword>
<evidence type="ECO:0000313" key="2">
    <source>
        <dbReference type="EMBL" id="NSJ85781.1"/>
    </source>
</evidence>
<dbReference type="RefSeq" id="WP_173748824.1">
    <property type="nucleotide sequence ID" value="NZ_JAAITA010000005.1"/>
</dbReference>
<protein>
    <recommendedName>
        <fullName evidence="4">Four helix bundle sensory module for signal transduction</fullName>
    </recommendedName>
</protein>
<dbReference type="EMBL" id="JAAITA010000005">
    <property type="protein sequence ID" value="NSJ85781.1"/>
    <property type="molecule type" value="Genomic_DNA"/>
</dbReference>
<name>A0ABX2I5Q9_BLAHA</name>
<evidence type="ECO:0008006" key="4">
    <source>
        <dbReference type="Google" id="ProtNLM"/>
    </source>
</evidence>